<keyword evidence="10" id="KW-1185">Reference proteome</keyword>
<evidence type="ECO:0000256" key="1">
    <source>
        <dbReference type="ARBA" id="ARBA00001966"/>
    </source>
</evidence>
<dbReference type="InterPro" id="IPR052375">
    <property type="entry name" value="Complex_I_20kDa-like"/>
</dbReference>
<dbReference type="PANTHER" id="PTHR42989">
    <property type="entry name" value="HYDROGENASE-4 COMPONENT I"/>
    <property type="match status" value="1"/>
</dbReference>
<evidence type="ECO:0000313" key="9">
    <source>
        <dbReference type="EMBL" id="QWV93573.1"/>
    </source>
</evidence>
<evidence type="ECO:0000256" key="7">
    <source>
        <dbReference type="SAM" id="MobiDB-lite"/>
    </source>
</evidence>
<dbReference type="EMBL" id="CP076723">
    <property type="protein sequence ID" value="QWV93573.1"/>
    <property type="molecule type" value="Genomic_DNA"/>
</dbReference>
<proteinExistence type="inferred from homology"/>
<keyword evidence="6" id="KW-0411">Iron-sulfur</keyword>
<sequence>MHIQEKGSSPEPVRLFRINTGSCNGCDVELAVTSAVTEFDVEQLGCRYTESAQEADVVLITGPVTVRARDEVMRLCAETPRDKVTVAVGVCPVSGGVFRDSYAVDGPLERHLSVDVNVPGCPPRPQALLAGIREALAIREARRAGAEPSRTPDQGKRPAADNFPARGRLSFDASACVDCRMCRHVCAAGAIRFEEGDSGVRLTLWHNSCVFCGLCCHYCPTGALSVTGEWRLDHPTADGFRQVERGEVPYTPCSGCGESVIPVPAQLLHAAFRRPTPEIEKLNTLCPACRQLMSIGVPRR</sequence>
<name>A0ABX8J5J7_9BACT</name>
<keyword evidence="3" id="KW-0004">4Fe-4S</keyword>
<feature type="domain" description="4Fe-4S ferredoxin-type" evidence="8">
    <location>
        <begin position="167"/>
        <end position="196"/>
    </location>
</feature>
<dbReference type="PROSITE" id="PS51379">
    <property type="entry name" value="4FE4S_FER_2"/>
    <property type="match status" value="2"/>
</dbReference>
<evidence type="ECO:0000259" key="8">
    <source>
        <dbReference type="PROSITE" id="PS51379"/>
    </source>
</evidence>
<keyword evidence="4" id="KW-0479">Metal-binding</keyword>
<protein>
    <recommendedName>
        <fullName evidence="8">4Fe-4S ferredoxin-type domain-containing protein</fullName>
    </recommendedName>
</protein>
<evidence type="ECO:0000256" key="5">
    <source>
        <dbReference type="ARBA" id="ARBA00023004"/>
    </source>
</evidence>
<feature type="region of interest" description="Disordered" evidence="7">
    <location>
        <begin position="142"/>
        <end position="162"/>
    </location>
</feature>
<evidence type="ECO:0000256" key="4">
    <source>
        <dbReference type="ARBA" id="ARBA00022723"/>
    </source>
</evidence>
<evidence type="ECO:0000256" key="6">
    <source>
        <dbReference type="ARBA" id="ARBA00023014"/>
    </source>
</evidence>
<evidence type="ECO:0000313" key="10">
    <source>
        <dbReference type="Proteomes" id="UP000683557"/>
    </source>
</evidence>
<gene>
    <name evidence="9" type="ORF">KP004_20845</name>
</gene>
<organism evidence="9 10">
    <name type="scientific">Geomonas oryzisoli</name>
    <dbReference type="NCBI Taxonomy" id="2847992"/>
    <lineage>
        <taxon>Bacteria</taxon>
        <taxon>Pseudomonadati</taxon>
        <taxon>Thermodesulfobacteriota</taxon>
        <taxon>Desulfuromonadia</taxon>
        <taxon>Geobacterales</taxon>
        <taxon>Geobacteraceae</taxon>
        <taxon>Geomonas</taxon>
    </lineage>
</organism>
<evidence type="ECO:0000256" key="3">
    <source>
        <dbReference type="ARBA" id="ARBA00022485"/>
    </source>
</evidence>
<keyword evidence="5" id="KW-0408">Iron</keyword>
<reference evidence="9 10" key="1">
    <citation type="submission" date="2021-06" db="EMBL/GenBank/DDBJ databases">
        <title>Gemonas diversity in paddy soil.</title>
        <authorList>
            <person name="Liu G."/>
        </authorList>
    </citation>
    <scope>NUCLEOTIDE SEQUENCE [LARGE SCALE GENOMIC DNA]</scope>
    <source>
        <strain evidence="9 10">RG10</strain>
    </source>
</reference>
<dbReference type="InterPro" id="IPR017896">
    <property type="entry name" value="4Fe4S_Fe-S-bd"/>
</dbReference>
<comment type="similarity">
    <text evidence="2">Belongs to the complex I 20 kDa subunit family.</text>
</comment>
<evidence type="ECO:0000256" key="2">
    <source>
        <dbReference type="ARBA" id="ARBA00009173"/>
    </source>
</evidence>
<dbReference type="PANTHER" id="PTHR42989:SF1">
    <property type="entry name" value="FORMATE HYDROGENLYASE SUBUNIT 7-RELATED"/>
    <property type="match status" value="1"/>
</dbReference>
<comment type="cofactor">
    <cofactor evidence="1">
        <name>[4Fe-4S] cluster</name>
        <dbReference type="ChEBI" id="CHEBI:49883"/>
    </cofactor>
</comment>
<dbReference type="Proteomes" id="UP000683557">
    <property type="component" value="Chromosome"/>
</dbReference>
<dbReference type="InterPro" id="IPR006137">
    <property type="entry name" value="NADH_UbQ_OxRdtase-like_20kDa"/>
</dbReference>
<dbReference type="Pfam" id="PF13187">
    <property type="entry name" value="Fer4_9"/>
    <property type="match status" value="1"/>
</dbReference>
<dbReference type="Pfam" id="PF01058">
    <property type="entry name" value="Oxidored_q6"/>
    <property type="match status" value="1"/>
</dbReference>
<feature type="domain" description="4Fe-4S ferredoxin-type" evidence="8">
    <location>
        <begin position="200"/>
        <end position="229"/>
    </location>
</feature>
<accession>A0ABX8J5J7</accession>